<dbReference type="GO" id="GO:0016740">
    <property type="term" value="F:transferase activity"/>
    <property type="evidence" value="ECO:0007669"/>
    <property type="project" value="UniProtKB-KW"/>
</dbReference>
<sequence length="206" mass="23392">MLKRSFDILSSGVGLLVISPILGMVSIAIAASSKGGIFYRQSRVGLDGKIFNILKFRTMYTGADKQGLLTVGDRDPRVTPTGYYLRKFKLDELPQLFNVFIGEMSMVGPRPEVSKYVDLYAAEDRIVLSIKPGITDYASIYFRNENEILKSSSDPERKYIEDVLPRKLELNKKYIAEMGIWTDIKIIFLTITSIFKKDEDSEVLER</sequence>
<accession>A0ABW5VJB3</accession>
<feature type="domain" description="Bacterial sugar transferase" evidence="2">
    <location>
        <begin position="3"/>
        <end position="195"/>
    </location>
</feature>
<evidence type="ECO:0000259" key="2">
    <source>
        <dbReference type="Pfam" id="PF02397"/>
    </source>
</evidence>
<organism evidence="3 4">
    <name type="scientific">Arenibacter antarcticus</name>
    <dbReference type="NCBI Taxonomy" id="2040469"/>
    <lineage>
        <taxon>Bacteria</taxon>
        <taxon>Pseudomonadati</taxon>
        <taxon>Bacteroidota</taxon>
        <taxon>Flavobacteriia</taxon>
        <taxon>Flavobacteriales</taxon>
        <taxon>Flavobacteriaceae</taxon>
        <taxon>Arenibacter</taxon>
    </lineage>
</organism>
<dbReference type="InterPro" id="IPR003362">
    <property type="entry name" value="Bact_transf"/>
</dbReference>
<evidence type="ECO:0000256" key="1">
    <source>
        <dbReference type="ARBA" id="ARBA00006464"/>
    </source>
</evidence>
<gene>
    <name evidence="3" type="ORF">ACFS1K_12425</name>
</gene>
<dbReference type="PANTHER" id="PTHR30576:SF20">
    <property type="entry name" value="QUINOVOSAMINEPHOSPHOTRANSFERAE-RELATED"/>
    <property type="match status" value="1"/>
</dbReference>
<dbReference type="EMBL" id="JBHUOK010000030">
    <property type="protein sequence ID" value="MFD2790570.1"/>
    <property type="molecule type" value="Genomic_DNA"/>
</dbReference>
<comment type="caution">
    <text evidence="3">The sequence shown here is derived from an EMBL/GenBank/DDBJ whole genome shotgun (WGS) entry which is preliminary data.</text>
</comment>
<dbReference type="Pfam" id="PF02397">
    <property type="entry name" value="Bac_transf"/>
    <property type="match status" value="1"/>
</dbReference>
<protein>
    <submittedName>
        <fullName evidence="3">Sugar transferase</fullName>
        <ecNumber evidence="3">2.7.8.-</ecNumber>
    </submittedName>
</protein>
<evidence type="ECO:0000313" key="3">
    <source>
        <dbReference type="EMBL" id="MFD2790570.1"/>
    </source>
</evidence>
<dbReference type="EC" id="2.7.8.-" evidence="3"/>
<keyword evidence="3" id="KW-0808">Transferase</keyword>
<dbReference type="PANTHER" id="PTHR30576">
    <property type="entry name" value="COLANIC BIOSYNTHESIS UDP-GLUCOSE LIPID CARRIER TRANSFERASE"/>
    <property type="match status" value="1"/>
</dbReference>
<dbReference type="RefSeq" id="WP_251806725.1">
    <property type="nucleotide sequence ID" value="NZ_CP166679.1"/>
</dbReference>
<comment type="similarity">
    <text evidence="1">Belongs to the bacterial sugar transferase family.</text>
</comment>
<reference evidence="4" key="1">
    <citation type="journal article" date="2019" name="Int. J. Syst. Evol. Microbiol.">
        <title>The Global Catalogue of Microorganisms (GCM) 10K type strain sequencing project: providing services to taxonomists for standard genome sequencing and annotation.</title>
        <authorList>
            <consortium name="The Broad Institute Genomics Platform"/>
            <consortium name="The Broad Institute Genome Sequencing Center for Infectious Disease"/>
            <person name="Wu L."/>
            <person name="Ma J."/>
        </authorList>
    </citation>
    <scope>NUCLEOTIDE SEQUENCE [LARGE SCALE GENOMIC DNA]</scope>
    <source>
        <strain evidence="4">KCTC 52924</strain>
    </source>
</reference>
<dbReference type="Proteomes" id="UP001597532">
    <property type="component" value="Unassembled WGS sequence"/>
</dbReference>
<keyword evidence="4" id="KW-1185">Reference proteome</keyword>
<evidence type="ECO:0000313" key="4">
    <source>
        <dbReference type="Proteomes" id="UP001597532"/>
    </source>
</evidence>
<proteinExistence type="inferred from homology"/>
<name>A0ABW5VJB3_9FLAO</name>